<reference evidence="1 2" key="1">
    <citation type="journal article" date="2019" name="Philos. Trans. R. Soc. Lond., B, Biol. Sci.">
        <title>Ant behaviour and brain gene expression of defending hosts depend on the ecological success of the intruding social parasite.</title>
        <authorList>
            <person name="Kaur R."/>
            <person name="Stoldt M."/>
            <person name="Jongepier E."/>
            <person name="Feldmeyer B."/>
            <person name="Menzel F."/>
            <person name="Bornberg-Bauer E."/>
            <person name="Foitzik S."/>
        </authorList>
    </citation>
    <scope>NUCLEOTIDE SEQUENCE [LARGE SCALE GENOMIC DNA]</scope>
    <source>
        <tissue evidence="1">Whole body</tissue>
    </source>
</reference>
<protein>
    <submittedName>
        <fullName evidence="1">Uncharacterized protein</fullName>
    </submittedName>
</protein>
<evidence type="ECO:0000313" key="2">
    <source>
        <dbReference type="Proteomes" id="UP000310200"/>
    </source>
</evidence>
<organism evidence="1 2">
    <name type="scientific">Temnothorax longispinosus</name>
    <dbReference type="NCBI Taxonomy" id="300112"/>
    <lineage>
        <taxon>Eukaryota</taxon>
        <taxon>Metazoa</taxon>
        <taxon>Ecdysozoa</taxon>
        <taxon>Arthropoda</taxon>
        <taxon>Hexapoda</taxon>
        <taxon>Insecta</taxon>
        <taxon>Pterygota</taxon>
        <taxon>Neoptera</taxon>
        <taxon>Endopterygota</taxon>
        <taxon>Hymenoptera</taxon>
        <taxon>Apocrita</taxon>
        <taxon>Aculeata</taxon>
        <taxon>Formicoidea</taxon>
        <taxon>Formicidae</taxon>
        <taxon>Myrmicinae</taxon>
        <taxon>Temnothorax</taxon>
    </lineage>
</organism>
<gene>
    <name evidence="1" type="ORF">DBV15_06692</name>
</gene>
<comment type="caution">
    <text evidence="1">The sequence shown here is derived from an EMBL/GenBank/DDBJ whole genome shotgun (WGS) entry which is preliminary data.</text>
</comment>
<name>A0A4S2KYV1_9HYME</name>
<dbReference type="Proteomes" id="UP000310200">
    <property type="component" value="Unassembled WGS sequence"/>
</dbReference>
<keyword evidence="2" id="KW-1185">Reference proteome</keyword>
<evidence type="ECO:0000313" key="1">
    <source>
        <dbReference type="EMBL" id="TGZ55512.1"/>
    </source>
</evidence>
<dbReference type="AlphaFoldDB" id="A0A4S2KYV1"/>
<accession>A0A4S2KYV1</accession>
<dbReference type="EMBL" id="QBLH01000455">
    <property type="protein sequence ID" value="TGZ55512.1"/>
    <property type="molecule type" value="Genomic_DNA"/>
</dbReference>
<sequence>MIQRRGGGGGKREHISVGNGVGEATVWGGSVAGLPGGWSTRRCGQRDFSVASLQNPKNVPKLERYIVSGIVDVKWVTIFFRTRNQILLSLPPSTTPDRKAFGISR</sequence>
<proteinExistence type="predicted"/>